<proteinExistence type="predicted"/>
<evidence type="ECO:0000313" key="3">
    <source>
        <dbReference type="Proteomes" id="UP000007305"/>
    </source>
</evidence>
<dbReference type="InterPro" id="IPR036047">
    <property type="entry name" value="F-box-like_dom_sf"/>
</dbReference>
<dbReference type="PROSITE" id="PS50181">
    <property type="entry name" value="FBOX"/>
    <property type="match status" value="1"/>
</dbReference>
<reference evidence="2" key="2">
    <citation type="submission" date="2019-07" db="EMBL/GenBank/DDBJ databases">
        <authorList>
            <person name="Seetharam A."/>
            <person name="Woodhouse M."/>
            <person name="Cannon E."/>
        </authorList>
    </citation>
    <scope>NUCLEOTIDE SEQUENCE [LARGE SCALE GENOMIC DNA]</scope>
    <source>
        <strain evidence="2">cv. B73</strain>
    </source>
</reference>
<reference evidence="2" key="3">
    <citation type="submission" date="2021-05" db="UniProtKB">
        <authorList>
            <consortium name="EnsemblPlants"/>
        </authorList>
    </citation>
    <scope>IDENTIFICATION</scope>
    <source>
        <strain evidence="2">cv. B73</strain>
    </source>
</reference>
<evidence type="ECO:0000313" key="2">
    <source>
        <dbReference type="EnsemblPlants" id="Zm00001eb031500_P001"/>
    </source>
</evidence>
<dbReference type="InterPro" id="IPR001810">
    <property type="entry name" value="F-box_dom"/>
</dbReference>
<dbReference type="Proteomes" id="UP000007305">
    <property type="component" value="Chromosome 1"/>
</dbReference>
<dbReference type="Pfam" id="PF12937">
    <property type="entry name" value="F-box-like"/>
    <property type="match status" value="1"/>
</dbReference>
<keyword evidence="3" id="KW-1185">Reference proteome</keyword>
<dbReference type="Gramene" id="Zm00001eb031500_T001">
    <property type="protein sequence ID" value="Zm00001eb031500_P001"/>
    <property type="gene ID" value="Zm00001eb031500"/>
</dbReference>
<organism evidence="2 3">
    <name type="scientific">Zea mays</name>
    <name type="common">Maize</name>
    <dbReference type="NCBI Taxonomy" id="4577"/>
    <lineage>
        <taxon>Eukaryota</taxon>
        <taxon>Viridiplantae</taxon>
        <taxon>Streptophyta</taxon>
        <taxon>Embryophyta</taxon>
        <taxon>Tracheophyta</taxon>
        <taxon>Spermatophyta</taxon>
        <taxon>Magnoliopsida</taxon>
        <taxon>Liliopsida</taxon>
        <taxon>Poales</taxon>
        <taxon>Poaceae</taxon>
        <taxon>PACMAD clade</taxon>
        <taxon>Panicoideae</taxon>
        <taxon>Andropogonodae</taxon>
        <taxon>Andropogoneae</taxon>
        <taxon>Tripsacinae</taxon>
        <taxon>Zea</taxon>
    </lineage>
</organism>
<accession>A0A804LRQ7</accession>
<feature type="domain" description="F-box" evidence="1">
    <location>
        <begin position="138"/>
        <end position="187"/>
    </location>
</feature>
<dbReference type="EnsemblPlants" id="Zm00001eb031500_T001">
    <property type="protein sequence ID" value="Zm00001eb031500_P001"/>
    <property type="gene ID" value="Zm00001eb031500"/>
</dbReference>
<dbReference type="SMART" id="SM00256">
    <property type="entry name" value="FBOX"/>
    <property type="match status" value="1"/>
</dbReference>
<dbReference type="InParanoid" id="A0A804LRQ7"/>
<evidence type="ECO:0000259" key="1">
    <source>
        <dbReference type="PROSITE" id="PS50181"/>
    </source>
</evidence>
<sequence>MQGVSSMWCHATGCQRPGKKVVWMPCSCLPLQGCSDSPSSLGSLDSQHEGVIGANNIQPSNQQNLIGYELISNAEFTFSPWTPFPTKREGSSRQLRRWQGGAVRQSRPIPPTALRARGQVAEAARMEAPEPERVVDAAAFIRDAPFEVLDALLERLSPKCVLRMRSVCRAWRDMLDHALGRRMRMRLDPPQPLLCFDRVACLLTIC</sequence>
<dbReference type="AlphaFoldDB" id="A0A804LRQ7"/>
<protein>
    <recommendedName>
        <fullName evidence="1">F-box domain-containing protein</fullName>
    </recommendedName>
</protein>
<name>A0A804LRQ7_MAIZE</name>
<dbReference type="SUPFAM" id="SSF81383">
    <property type="entry name" value="F-box domain"/>
    <property type="match status" value="1"/>
</dbReference>
<reference evidence="3" key="1">
    <citation type="submission" date="2015-12" db="EMBL/GenBank/DDBJ databases">
        <title>Update maize B73 reference genome by single molecule sequencing technologies.</title>
        <authorList>
            <consortium name="Maize Genome Sequencing Project"/>
            <person name="Ware D."/>
        </authorList>
    </citation>
    <scope>NUCLEOTIDE SEQUENCE [LARGE SCALE GENOMIC DNA]</scope>
    <source>
        <strain evidence="3">cv. B73</strain>
    </source>
</reference>
<dbReference type="Gene3D" id="1.20.1280.50">
    <property type="match status" value="1"/>
</dbReference>